<dbReference type="InterPro" id="IPR018699">
    <property type="entry name" value="DUF2203"/>
</dbReference>
<proteinExistence type="predicted"/>
<dbReference type="AlphaFoldDB" id="A0A1B1YXW1"/>
<name>A0A1B1YXW1_9GAMM</name>
<dbReference type="STRING" id="1810504.PG2T_10915"/>
<reference evidence="2" key="1">
    <citation type="submission" date="2016-03" db="EMBL/GenBank/DDBJ databases">
        <title>Complete genome sequence of Solimmundus cernigliae, representing a novel lineage of polycyclic aromatic hydrocarbon degraders within the Gammaproteobacteria.</title>
        <authorList>
            <person name="Singleton D.R."/>
            <person name="Dickey A.N."/>
            <person name="Scholl E.H."/>
            <person name="Wright F.A."/>
            <person name="Aitken M.D."/>
        </authorList>
    </citation>
    <scope>NUCLEOTIDE SEQUENCE [LARGE SCALE GENOMIC DNA]</scope>
    <source>
        <strain evidence="2">TR3.2</strain>
    </source>
</reference>
<protein>
    <recommendedName>
        <fullName evidence="3">DUF2203 domain-containing protein</fullName>
    </recommendedName>
</protein>
<evidence type="ECO:0000313" key="2">
    <source>
        <dbReference type="Proteomes" id="UP000092952"/>
    </source>
</evidence>
<keyword evidence="2" id="KW-1185">Reference proteome</keyword>
<accession>A0A1B1YXW1</accession>
<dbReference type="KEGG" id="gbi:PG2T_10915"/>
<organism evidence="1 2">
    <name type="scientific">Immundisolibacter cernigliae</name>
    <dbReference type="NCBI Taxonomy" id="1810504"/>
    <lineage>
        <taxon>Bacteria</taxon>
        <taxon>Pseudomonadati</taxon>
        <taxon>Pseudomonadota</taxon>
        <taxon>Gammaproteobacteria</taxon>
        <taxon>Immundisolibacterales</taxon>
        <taxon>Immundisolibacteraceae</taxon>
        <taxon>Immundisolibacter</taxon>
    </lineage>
</organism>
<dbReference type="Pfam" id="PF09969">
    <property type="entry name" value="DUF2203"/>
    <property type="match status" value="1"/>
</dbReference>
<gene>
    <name evidence="1" type="ORF">PG2T_10915</name>
</gene>
<dbReference type="OrthoDB" id="9802910at2"/>
<dbReference type="PIRSF" id="PIRSF016498">
    <property type="entry name" value="UCP016498"/>
    <property type="match status" value="1"/>
</dbReference>
<evidence type="ECO:0000313" key="1">
    <source>
        <dbReference type="EMBL" id="ANX05609.1"/>
    </source>
</evidence>
<dbReference type="InParanoid" id="A0A1B1YXW1"/>
<evidence type="ECO:0008006" key="3">
    <source>
        <dbReference type="Google" id="ProtNLM"/>
    </source>
</evidence>
<sequence>MGSPQDPRVFSLAEARTLFPLVRGITARTADELAPVQRQLKVLPRRSPELQAAEQRYQAIVGAWVNKMRRLGLVVKGLWLVDFDTGDGYLCWKYPELKLGHYHGYDEGFAGRRPLDEVLETQDPDWARY</sequence>
<dbReference type="EMBL" id="CP014671">
    <property type="protein sequence ID" value="ANX05609.1"/>
    <property type="molecule type" value="Genomic_DNA"/>
</dbReference>
<dbReference type="Proteomes" id="UP000092952">
    <property type="component" value="Chromosome"/>
</dbReference>